<accession>A0A8H3WH67</accession>
<dbReference type="PANTHER" id="PTHR33112:SF16">
    <property type="entry name" value="HETEROKARYON INCOMPATIBILITY DOMAIN-CONTAINING PROTEIN"/>
    <property type="match status" value="1"/>
</dbReference>
<evidence type="ECO:0000259" key="4">
    <source>
        <dbReference type="Pfam" id="PF06985"/>
    </source>
</evidence>
<dbReference type="GO" id="GO:0008270">
    <property type="term" value="F:zinc ion binding"/>
    <property type="evidence" value="ECO:0007669"/>
    <property type="project" value="UniProtKB-KW"/>
</dbReference>
<dbReference type="AlphaFoldDB" id="A0A8H3WH67"/>
<evidence type="ECO:0000256" key="3">
    <source>
        <dbReference type="ARBA" id="ARBA00022833"/>
    </source>
</evidence>
<dbReference type="Gene3D" id="3.30.60.90">
    <property type="match status" value="1"/>
</dbReference>
<dbReference type="SUPFAM" id="SSF57850">
    <property type="entry name" value="RING/U-box"/>
    <property type="match status" value="1"/>
</dbReference>
<reference evidence="5 6" key="1">
    <citation type="submission" date="2019-12" db="EMBL/GenBank/DDBJ databases">
        <title>A genome sequence resource for the geographically widespread anthracnose pathogen Colletotrichum asianum.</title>
        <authorList>
            <person name="Meng Y."/>
        </authorList>
    </citation>
    <scope>NUCLEOTIDE SEQUENCE [LARGE SCALE GENOMIC DNA]</scope>
    <source>
        <strain evidence="5 6">ICMP 18580</strain>
    </source>
</reference>
<dbReference type="Pfam" id="PF06985">
    <property type="entry name" value="HET"/>
    <property type="match status" value="1"/>
</dbReference>
<dbReference type="InterPro" id="IPR043145">
    <property type="entry name" value="Znf_ZZ_sf"/>
</dbReference>
<dbReference type="EMBL" id="WOWK01000044">
    <property type="protein sequence ID" value="KAF0324423.1"/>
    <property type="molecule type" value="Genomic_DNA"/>
</dbReference>
<dbReference type="InterPro" id="IPR010730">
    <property type="entry name" value="HET"/>
</dbReference>
<keyword evidence="2" id="KW-0863">Zinc-finger</keyword>
<evidence type="ECO:0000313" key="5">
    <source>
        <dbReference type="EMBL" id="KAF0324423.1"/>
    </source>
</evidence>
<keyword evidence="1" id="KW-0479">Metal-binding</keyword>
<dbReference type="OrthoDB" id="4850855at2759"/>
<evidence type="ECO:0000256" key="1">
    <source>
        <dbReference type="ARBA" id="ARBA00022723"/>
    </source>
</evidence>
<dbReference type="PANTHER" id="PTHR33112">
    <property type="entry name" value="DOMAIN PROTEIN, PUTATIVE-RELATED"/>
    <property type="match status" value="1"/>
</dbReference>
<proteinExistence type="predicted"/>
<name>A0A8H3WH67_9PEZI</name>
<evidence type="ECO:0000256" key="2">
    <source>
        <dbReference type="ARBA" id="ARBA00022771"/>
    </source>
</evidence>
<keyword evidence="6" id="KW-1185">Reference proteome</keyword>
<protein>
    <submittedName>
        <fullName evidence="5">Heterokaryon incompatibility protein</fullName>
    </submittedName>
</protein>
<organism evidence="5 6">
    <name type="scientific">Colletotrichum asianum</name>
    <dbReference type="NCBI Taxonomy" id="702518"/>
    <lineage>
        <taxon>Eukaryota</taxon>
        <taxon>Fungi</taxon>
        <taxon>Dikarya</taxon>
        <taxon>Ascomycota</taxon>
        <taxon>Pezizomycotina</taxon>
        <taxon>Sordariomycetes</taxon>
        <taxon>Hypocreomycetidae</taxon>
        <taxon>Glomerellales</taxon>
        <taxon>Glomerellaceae</taxon>
        <taxon>Colletotrichum</taxon>
        <taxon>Colletotrichum gloeosporioides species complex</taxon>
    </lineage>
</organism>
<dbReference type="Proteomes" id="UP000434172">
    <property type="component" value="Unassembled WGS sequence"/>
</dbReference>
<feature type="domain" description="Heterokaryon incompatibility" evidence="4">
    <location>
        <begin position="325"/>
        <end position="376"/>
    </location>
</feature>
<evidence type="ECO:0000313" key="6">
    <source>
        <dbReference type="Proteomes" id="UP000434172"/>
    </source>
</evidence>
<comment type="caution">
    <text evidence="5">The sequence shown here is derived from an EMBL/GenBank/DDBJ whole genome shotgun (WGS) entry which is preliminary data.</text>
</comment>
<gene>
    <name evidence="5" type="ORF">GQ607_008372</name>
</gene>
<keyword evidence="3" id="KW-0862">Zinc</keyword>
<sequence>MDILPIIEKSHVRLFYERPLKRLDDIPDGMTNPVYQLTNGLEDRLVQDPLRHDDACCDNPTCPAVDTEDDRISGSRYSCLDCVPEQIDFCSKCVLLPGQGIDHSQSHRLVQLLPTICVICEGLVPLEIHPGDNFRGPYREYSASGATLKRVAEARACGFCSFVWTALLQHPLDDIQWPSDEDTRVNIRVRQPWSSWLEIAVVVDVGAEESDFELQGEQFTRKSQNVGNMERELQVGPPMEWSHEMGINPLNSDEQRFKPASLAKVQPSSGSDEALLLAKKWLDNCRERHTTCNIPGPALLPTRVIDLHGPDQDRVFLREAQDESDRLCIIQDSAEDWAHEAALMCAVYSGATLTLSADASNSATQGLFQIDQALSKLDYRTCSDSDGDVTPMVLIKP</sequence>